<protein>
    <recommendedName>
        <fullName evidence="5">J domain-containing protein</fullName>
    </recommendedName>
</protein>
<gene>
    <name evidence="3" type="ORF">KYK14_07050</name>
</gene>
<keyword evidence="4" id="KW-1185">Reference proteome</keyword>
<sequence>MTKKSVPASPQIVHIPAAGATGSTLSKEQKAFNRFTKRISKLEKEVADFREAATHLRQRVQNEYRPLQQQHNDQRAALVRVLDHAHDEYKLTKTERDKIVDIIVYGCVDLLDWGYDDLEPIFDKHDPPLSAEETAEAEAANAEADAQTAEMMKQLFRQQFGIEFEADADVNTPEKFQAYVAQQMAAQEEEFAAEEAQRAERRAKRKKSPKQQAAEEKKQAEEKNSTKAVRTLYMDLVKHLHPDREPDEAEKARKTELLKQVTTAYEANELLTLLRLQLELNRIDQAHLENMAEEQLRYYNKLLREQARELEDALQAERMDLSAFSGQPWYALTSPAAMDLDYRRQKSQLQAKIKQLAAEVLAFGHDPAAVKAFLKTYKIPKDGPGPMLVSLPL</sequence>
<dbReference type="RefSeq" id="WP_219158058.1">
    <property type="nucleotide sequence ID" value="NZ_JAHWGL010000018.1"/>
</dbReference>
<dbReference type="EMBL" id="JAHWGL010000018">
    <property type="protein sequence ID" value="MBW3128301.1"/>
    <property type="molecule type" value="Genomic_DNA"/>
</dbReference>
<feature type="compositionally biased region" description="Basic and acidic residues" evidence="2">
    <location>
        <begin position="213"/>
        <end position="225"/>
    </location>
</feature>
<feature type="coiled-coil region" evidence="1">
    <location>
        <begin position="25"/>
        <end position="59"/>
    </location>
</feature>
<proteinExistence type="predicted"/>
<evidence type="ECO:0008006" key="5">
    <source>
        <dbReference type="Google" id="ProtNLM"/>
    </source>
</evidence>
<comment type="caution">
    <text evidence="3">The sequence shown here is derived from an EMBL/GenBank/DDBJ whole genome shotgun (WGS) entry which is preliminary data.</text>
</comment>
<reference evidence="3 4" key="1">
    <citation type="submission" date="2021-07" db="EMBL/GenBank/DDBJ databases">
        <title>Hymenobacter profundi sp. nov., isolated from deep-sea water.</title>
        <authorList>
            <person name="Kim M.K."/>
        </authorList>
    </citation>
    <scope>NUCLEOTIDE SEQUENCE [LARGE SCALE GENOMIC DNA]</scope>
    <source>
        <strain evidence="3 4">M2</strain>
    </source>
</reference>
<feature type="region of interest" description="Disordered" evidence="2">
    <location>
        <begin position="191"/>
        <end position="225"/>
    </location>
</feature>
<keyword evidence="1" id="KW-0175">Coiled coil</keyword>
<organism evidence="3 4">
    <name type="scientific">Hymenobacter profundi</name>
    <dbReference type="NCBI Taxonomy" id="1982110"/>
    <lineage>
        <taxon>Bacteria</taxon>
        <taxon>Pseudomonadati</taxon>
        <taxon>Bacteroidota</taxon>
        <taxon>Cytophagia</taxon>
        <taxon>Cytophagales</taxon>
        <taxon>Hymenobacteraceae</taxon>
        <taxon>Hymenobacter</taxon>
    </lineage>
</organism>
<dbReference type="Proteomes" id="UP000826188">
    <property type="component" value="Unassembled WGS sequence"/>
</dbReference>
<evidence type="ECO:0000313" key="4">
    <source>
        <dbReference type="Proteomes" id="UP000826188"/>
    </source>
</evidence>
<evidence type="ECO:0000256" key="2">
    <source>
        <dbReference type="SAM" id="MobiDB-lite"/>
    </source>
</evidence>
<evidence type="ECO:0000313" key="3">
    <source>
        <dbReference type="EMBL" id="MBW3128301.1"/>
    </source>
</evidence>
<evidence type="ECO:0000256" key="1">
    <source>
        <dbReference type="SAM" id="Coils"/>
    </source>
</evidence>
<name>A0ABS6WXR0_9BACT</name>
<accession>A0ABS6WXR0</accession>